<evidence type="ECO:0000256" key="3">
    <source>
        <dbReference type="SAM" id="MobiDB-lite"/>
    </source>
</evidence>
<evidence type="ECO:0000313" key="4">
    <source>
        <dbReference type="EMBL" id="CAJ0587480.1"/>
    </source>
</evidence>
<evidence type="ECO:0000256" key="2">
    <source>
        <dbReference type="ARBA" id="ARBA00023125"/>
    </source>
</evidence>
<dbReference type="SMART" id="SM00712">
    <property type="entry name" value="PUR"/>
    <property type="match status" value="3"/>
</dbReference>
<feature type="non-terminal residue" evidence="4">
    <location>
        <position position="1"/>
    </location>
</feature>
<comment type="similarity">
    <text evidence="1">Belongs to the PUR DNA-binding protein family.</text>
</comment>
<evidence type="ECO:0008006" key="6">
    <source>
        <dbReference type="Google" id="ProtNLM"/>
    </source>
</evidence>
<feature type="region of interest" description="Disordered" evidence="3">
    <location>
        <begin position="274"/>
        <end position="293"/>
    </location>
</feature>
<feature type="region of interest" description="Disordered" evidence="3">
    <location>
        <begin position="1"/>
        <end position="55"/>
    </location>
</feature>
<dbReference type="Gene3D" id="3.10.450.700">
    <property type="match status" value="1"/>
</dbReference>
<dbReference type="Pfam" id="PF04845">
    <property type="entry name" value="PurA"/>
    <property type="match status" value="1"/>
</dbReference>
<dbReference type="Gene3D" id="3.30.2450.30">
    <property type="match status" value="1"/>
</dbReference>
<dbReference type="EMBL" id="CATQJA010002710">
    <property type="protein sequence ID" value="CAJ0587480.1"/>
    <property type="molecule type" value="Genomic_DNA"/>
</dbReference>
<name>A0AA36GDY6_9BILA</name>
<feature type="compositionally biased region" description="Low complexity" evidence="3">
    <location>
        <begin position="37"/>
        <end position="46"/>
    </location>
</feature>
<dbReference type="GO" id="GO:0000977">
    <property type="term" value="F:RNA polymerase II transcription regulatory region sequence-specific DNA binding"/>
    <property type="evidence" value="ECO:0007669"/>
    <property type="project" value="InterPro"/>
</dbReference>
<sequence length="293" mass="32026">MSVSSGDEQGGQPGKRRTAAPPIGPQRPRRSPPQNKPGAAAPARTGGPPPGEEDIASKCLQLGFKRFYVDVKQNARGRFVKMAEMGSSIPSRLTLSMSTAAALTEKIEELKQYSEAHPPDAENPYMEAKSITLTFDTRRYYLDLKQNQHGRFLRIAQTISAMTAHDNRATRNQVVVPDEGIGPLLETLREFIRDHGEGYMTETTSPDLPPSKSIRGVGGKTFFLDAGANDRGSFLRITEFKSASGQRQSVTIPSQTLVQIRDAINEALEKFESKATDGSAAHVDHEQMETAAN</sequence>
<comment type="caution">
    <text evidence="4">The sequence shown here is derived from an EMBL/GenBank/DDBJ whole genome shotgun (WGS) entry which is preliminary data.</text>
</comment>
<dbReference type="InterPro" id="IPR006628">
    <property type="entry name" value="PUR-bd_fam"/>
</dbReference>
<evidence type="ECO:0000313" key="5">
    <source>
        <dbReference type="Proteomes" id="UP001177023"/>
    </source>
</evidence>
<protein>
    <recommendedName>
        <fullName evidence="6">Pur-alpha</fullName>
    </recommendedName>
</protein>
<dbReference type="AlphaFoldDB" id="A0AA36GDY6"/>
<evidence type="ECO:0000256" key="1">
    <source>
        <dbReference type="ARBA" id="ARBA00009251"/>
    </source>
</evidence>
<dbReference type="GO" id="GO:0000981">
    <property type="term" value="F:DNA-binding transcription factor activity, RNA polymerase II-specific"/>
    <property type="evidence" value="ECO:0007669"/>
    <property type="project" value="TreeGrafter"/>
</dbReference>
<dbReference type="PANTHER" id="PTHR12611">
    <property type="entry name" value="PUR-TRANSCRIPTIONAL ACTIVATOR"/>
    <property type="match status" value="1"/>
</dbReference>
<dbReference type="GO" id="GO:0032422">
    <property type="term" value="F:purine-rich negative regulatory element binding"/>
    <property type="evidence" value="ECO:0007669"/>
    <property type="project" value="InterPro"/>
</dbReference>
<gene>
    <name evidence="4" type="ORF">MSPICULIGERA_LOCUS25446</name>
</gene>
<proteinExistence type="inferred from homology"/>
<keyword evidence="5" id="KW-1185">Reference proteome</keyword>
<dbReference type="GO" id="GO:0005634">
    <property type="term" value="C:nucleus"/>
    <property type="evidence" value="ECO:0007669"/>
    <property type="project" value="TreeGrafter"/>
</dbReference>
<accession>A0AA36GDY6</accession>
<feature type="compositionally biased region" description="Basic and acidic residues" evidence="3">
    <location>
        <begin position="282"/>
        <end position="293"/>
    </location>
</feature>
<reference evidence="4" key="1">
    <citation type="submission" date="2023-06" db="EMBL/GenBank/DDBJ databases">
        <authorList>
            <person name="Delattre M."/>
        </authorList>
    </citation>
    <scope>NUCLEOTIDE SEQUENCE</scope>
    <source>
        <strain evidence="4">AF72</strain>
    </source>
</reference>
<organism evidence="4 5">
    <name type="scientific">Mesorhabditis spiculigera</name>
    <dbReference type="NCBI Taxonomy" id="96644"/>
    <lineage>
        <taxon>Eukaryota</taxon>
        <taxon>Metazoa</taxon>
        <taxon>Ecdysozoa</taxon>
        <taxon>Nematoda</taxon>
        <taxon>Chromadorea</taxon>
        <taxon>Rhabditida</taxon>
        <taxon>Rhabditina</taxon>
        <taxon>Rhabditomorpha</taxon>
        <taxon>Rhabditoidea</taxon>
        <taxon>Rhabditidae</taxon>
        <taxon>Mesorhabditinae</taxon>
        <taxon>Mesorhabditis</taxon>
    </lineage>
</organism>
<keyword evidence="2" id="KW-0238">DNA-binding</keyword>
<dbReference type="PANTHER" id="PTHR12611:SF0">
    <property type="entry name" value="PURINE-RICH BINDING PROTEIN-ALPHA, ISOFORM B"/>
    <property type="match status" value="1"/>
</dbReference>
<dbReference type="Proteomes" id="UP001177023">
    <property type="component" value="Unassembled WGS sequence"/>
</dbReference>